<dbReference type="HAMAP" id="MF_00009">
    <property type="entry name" value="Endoribonucl_YbeY"/>
    <property type="match status" value="1"/>
</dbReference>
<dbReference type="PATRIC" id="fig|1208919.3.peg.109"/>
<gene>
    <name evidence="7" type="primary">ybeY</name>
    <name evidence="8" type="ORF">CDSE_0333</name>
</gene>
<dbReference type="KEGG" id="kde:CDSE_0333"/>
<evidence type="ECO:0000256" key="3">
    <source>
        <dbReference type="ARBA" id="ARBA00022723"/>
    </source>
</evidence>
<keyword evidence="6 7" id="KW-0862">Zinc</keyword>
<comment type="similarity">
    <text evidence="1 7">Belongs to the endoribonuclease YbeY family.</text>
</comment>
<dbReference type="EC" id="3.1.-.-" evidence="7"/>
<comment type="cofactor">
    <cofactor evidence="7">
        <name>Zn(2+)</name>
        <dbReference type="ChEBI" id="CHEBI:29105"/>
    </cofactor>
    <text evidence="7">Binds 1 zinc ion.</text>
</comment>
<keyword evidence="3 7" id="KW-0479">Metal-binding</keyword>
<dbReference type="PANTHER" id="PTHR46986:SF1">
    <property type="entry name" value="ENDORIBONUCLEASE YBEY, CHLOROPLASTIC"/>
    <property type="match status" value="1"/>
</dbReference>
<comment type="function">
    <text evidence="7">Single strand-specific metallo-endoribonuclease involved in late-stage 70S ribosome quality control and in maturation of the 3' terminus of the 16S rRNA.</text>
</comment>
<evidence type="ECO:0000256" key="7">
    <source>
        <dbReference type="HAMAP-Rule" id="MF_00009"/>
    </source>
</evidence>
<dbReference type="InterPro" id="IPR002036">
    <property type="entry name" value="YbeY"/>
</dbReference>
<dbReference type="GO" id="GO:0005737">
    <property type="term" value="C:cytoplasm"/>
    <property type="evidence" value="ECO:0007669"/>
    <property type="project" value="UniProtKB-SubCell"/>
</dbReference>
<dbReference type="AlphaFoldDB" id="M1LLP5"/>
<dbReference type="SUPFAM" id="SSF55486">
    <property type="entry name" value="Metalloproteases ('zincins'), catalytic domain"/>
    <property type="match status" value="1"/>
</dbReference>
<evidence type="ECO:0000313" key="8">
    <source>
        <dbReference type="EMBL" id="AGF46672.1"/>
    </source>
</evidence>
<evidence type="ECO:0000313" key="9">
    <source>
        <dbReference type="Proteomes" id="UP000011547"/>
    </source>
</evidence>
<keyword evidence="9" id="KW-1185">Reference proteome</keyword>
<reference evidence="8 9" key="1">
    <citation type="journal article" date="2013" name="Genome Biol. Evol.">
        <title>Genome evolution and phylogenomic analysis of candidatus kinetoplastibacterium, the betaproteobacterial endosymbionts of strigomonas and angomonas.</title>
        <authorList>
            <person name="Alves J.M."/>
            <person name="Serrano M.G."/>
            <person name="Maia da Silva F."/>
            <person name="Voegtly L.J."/>
            <person name="Matveyev A.V."/>
            <person name="Teixeira M.M."/>
            <person name="Camargo E.P."/>
            <person name="Buck G.A."/>
        </authorList>
    </citation>
    <scope>NUCLEOTIDE SEQUENCE [LARGE SCALE GENOMIC DNA]</scope>
    <source>
        <strain evidence="8 9">TCC079E</strain>
    </source>
</reference>
<name>M1LLP5_9PROT</name>
<dbReference type="STRING" id="1208919.CDSE_0333"/>
<sequence length="165" mass="19323">MKQIPKIILEPKLSLSIQYILLENNLPRWLIRRWVSHSIKLARNFISKELKKVILTIRFVDETEGKELNKLFRGKNYATNILTFPYGIENEHLSADLVVCLPIIHKEAQEQNKIFSNHAAHIIIHGVLHALGFDHETETETIEMEQLEIAILKNMKIENPYKEIY</sequence>
<evidence type="ECO:0000256" key="2">
    <source>
        <dbReference type="ARBA" id="ARBA00022722"/>
    </source>
</evidence>
<keyword evidence="7" id="KW-0963">Cytoplasm</keyword>
<dbReference type="OrthoDB" id="9807740at2"/>
<evidence type="ECO:0000256" key="5">
    <source>
        <dbReference type="ARBA" id="ARBA00022801"/>
    </source>
</evidence>
<feature type="binding site" evidence="7">
    <location>
        <position position="135"/>
    </location>
    <ligand>
        <name>Zn(2+)</name>
        <dbReference type="ChEBI" id="CHEBI:29105"/>
        <note>catalytic</note>
    </ligand>
</feature>
<dbReference type="PROSITE" id="PS01306">
    <property type="entry name" value="UPF0054"/>
    <property type="match status" value="1"/>
</dbReference>
<keyword evidence="7" id="KW-0690">Ribosome biogenesis</keyword>
<feature type="binding site" evidence="7">
    <location>
        <position position="125"/>
    </location>
    <ligand>
        <name>Zn(2+)</name>
        <dbReference type="ChEBI" id="CHEBI:29105"/>
        <note>catalytic</note>
    </ligand>
</feature>
<accession>M1LLP5</accession>
<feature type="binding site" evidence="7">
    <location>
        <position position="129"/>
    </location>
    <ligand>
        <name>Zn(2+)</name>
        <dbReference type="ChEBI" id="CHEBI:29105"/>
        <note>catalytic</note>
    </ligand>
</feature>
<dbReference type="GO" id="GO:0004222">
    <property type="term" value="F:metalloendopeptidase activity"/>
    <property type="evidence" value="ECO:0007669"/>
    <property type="project" value="InterPro"/>
</dbReference>
<dbReference type="eggNOG" id="COG0319">
    <property type="taxonomic scope" value="Bacteria"/>
</dbReference>
<keyword evidence="5 7" id="KW-0378">Hydrolase</keyword>
<evidence type="ECO:0000256" key="1">
    <source>
        <dbReference type="ARBA" id="ARBA00010875"/>
    </source>
</evidence>
<evidence type="ECO:0000256" key="4">
    <source>
        <dbReference type="ARBA" id="ARBA00022759"/>
    </source>
</evidence>
<proteinExistence type="inferred from homology"/>
<dbReference type="NCBIfam" id="TIGR00043">
    <property type="entry name" value="rRNA maturation RNase YbeY"/>
    <property type="match status" value="1"/>
</dbReference>
<comment type="subcellular location">
    <subcellularLocation>
        <location evidence="7">Cytoplasm</location>
    </subcellularLocation>
</comment>
<evidence type="ECO:0000256" key="6">
    <source>
        <dbReference type="ARBA" id="ARBA00022833"/>
    </source>
</evidence>
<dbReference type="PANTHER" id="PTHR46986">
    <property type="entry name" value="ENDORIBONUCLEASE YBEY, CHLOROPLASTIC"/>
    <property type="match status" value="1"/>
</dbReference>
<dbReference type="RefSeq" id="WP_015396083.1">
    <property type="nucleotide sequence ID" value="NC_020294.1"/>
</dbReference>
<dbReference type="InterPro" id="IPR020549">
    <property type="entry name" value="YbeY_CS"/>
</dbReference>
<keyword evidence="4 7" id="KW-0255">Endonuclease</keyword>
<dbReference type="HOGENOM" id="CLU_106710_0_1_4"/>
<dbReference type="Gene3D" id="3.40.390.30">
    <property type="entry name" value="Metalloproteases ('zincins'), catalytic domain"/>
    <property type="match status" value="1"/>
</dbReference>
<dbReference type="InterPro" id="IPR023091">
    <property type="entry name" value="MetalPrtase_cat_dom_sf_prd"/>
</dbReference>
<protein>
    <recommendedName>
        <fullName evidence="7">Endoribonuclease YbeY</fullName>
        <ecNumber evidence="7">3.1.-.-</ecNumber>
    </recommendedName>
</protein>
<dbReference type="Proteomes" id="UP000011547">
    <property type="component" value="Chromosome"/>
</dbReference>
<keyword evidence="7" id="KW-0698">rRNA processing</keyword>
<dbReference type="Pfam" id="PF02130">
    <property type="entry name" value="YbeY"/>
    <property type="match status" value="1"/>
</dbReference>
<organism evidence="8 9">
    <name type="scientific">Candidatus Kinetoplastidibacterium desouzai TCC079E</name>
    <dbReference type="NCBI Taxonomy" id="1208919"/>
    <lineage>
        <taxon>Bacteria</taxon>
        <taxon>Pseudomonadati</taxon>
        <taxon>Pseudomonadota</taxon>
        <taxon>Betaproteobacteria</taxon>
        <taxon>Candidatus Kinetoplastidibacterium</taxon>
    </lineage>
</organism>
<keyword evidence="2 7" id="KW-0540">Nuclease</keyword>
<dbReference type="GO" id="GO:0004521">
    <property type="term" value="F:RNA endonuclease activity"/>
    <property type="evidence" value="ECO:0007669"/>
    <property type="project" value="UniProtKB-UniRule"/>
</dbReference>
<dbReference type="GO" id="GO:0008270">
    <property type="term" value="F:zinc ion binding"/>
    <property type="evidence" value="ECO:0007669"/>
    <property type="project" value="UniProtKB-UniRule"/>
</dbReference>
<dbReference type="GO" id="GO:0006364">
    <property type="term" value="P:rRNA processing"/>
    <property type="evidence" value="ECO:0007669"/>
    <property type="project" value="UniProtKB-UniRule"/>
</dbReference>
<dbReference type="EMBL" id="CP003803">
    <property type="protein sequence ID" value="AGF46672.1"/>
    <property type="molecule type" value="Genomic_DNA"/>
</dbReference>